<evidence type="ECO:0000313" key="6">
    <source>
        <dbReference type="Proteomes" id="UP000734854"/>
    </source>
</evidence>
<feature type="region of interest" description="Disordered" evidence="3">
    <location>
        <begin position="682"/>
        <end position="715"/>
    </location>
</feature>
<evidence type="ECO:0000313" key="5">
    <source>
        <dbReference type="EMBL" id="KAG6514510.1"/>
    </source>
</evidence>
<name>A0A8J5GUZ9_ZINOF</name>
<evidence type="ECO:0000259" key="4">
    <source>
        <dbReference type="PROSITE" id="PS50888"/>
    </source>
</evidence>
<evidence type="ECO:0000256" key="2">
    <source>
        <dbReference type="ARBA" id="ARBA00023163"/>
    </source>
</evidence>
<dbReference type="InterPro" id="IPR011598">
    <property type="entry name" value="bHLH_dom"/>
</dbReference>
<dbReference type="PROSITE" id="PS50888">
    <property type="entry name" value="BHLH"/>
    <property type="match status" value="1"/>
</dbReference>
<keyword evidence="2" id="KW-0804">Transcription</keyword>
<dbReference type="PANTHER" id="PTHR46196:SF4">
    <property type="entry name" value="TRANSCRIPTION FACTOR LHW"/>
    <property type="match status" value="1"/>
</dbReference>
<dbReference type="AlphaFoldDB" id="A0A8J5GUZ9"/>
<dbReference type="GO" id="GO:0003700">
    <property type="term" value="F:DNA-binding transcription factor activity"/>
    <property type="evidence" value="ECO:0007669"/>
    <property type="project" value="InterPro"/>
</dbReference>
<evidence type="ECO:0000256" key="3">
    <source>
        <dbReference type="SAM" id="MobiDB-lite"/>
    </source>
</evidence>
<dbReference type="GO" id="GO:0046983">
    <property type="term" value="F:protein dimerization activity"/>
    <property type="evidence" value="ECO:0007669"/>
    <property type="project" value="InterPro"/>
</dbReference>
<sequence length="908" mass="100806">MGLPLREALRQLCLDYGWSYAVSWKLDVFQNRMHLIWEDGYYNQKPSVSSIKISISLPKQEDLGINSYFSELGCEADDPIKVLVDKIMASHVHFVGDGLVGQVASSGKYVWINKHRFGSICKGLAELNCQFAADIQTIIIIPVLPYGVIQFGSTQMVTENMGFIHHIRSLFTKIIYNSNDLLSEGTQKSLTEECQTYTSCRSTFGSRSTNACLNVDDRPNVTSDWCNPDSLKPQAPRSFSEYVSLVLSQFNKKVQPCASQLVPMKKAVKMAYPIGKLILQSEDGIFHMPDIQCIQQVLLDDTNSRCQNEHSISNSVLLSNTIKILEEELMFTSGVRPLEAANNVSDIGNINSSSNSPRVTKYLSSSTKLSLSGAPPNLDQRSHVLRLRSTWTSEVTMEHPFSCNEFAYTQSNAEVKENDDSVQASHLYSGESSGQVSYFDMLPSVLQECTIHDLKPVQSDQIGKNVDYEENGTCTRILCAQNLKEYKLLPTSSQTSSSLFASNDDTFHMSDVNQKTYWINDNLTDVVHKNFTNACNFIDLPSLPAETDAPPILDSLNEQISYAGLFSIDNSNQLLDAVISKINPGVKQRSESNASCKSTVTDTYSANCARTPNHGEVHLAKHMKDEFVGFAPLVVKTEPSHISYGRSSCSSEKNGENYHESGFHKSQISPWVGSCHSAKNDYASDSTSKRVSEIGNLNRKRSRPGECPRPRPKDRQMIQDHIKELREIIPNGAKCSIDALLEKTIKHMLFLQSVTKHAEKLKVAGEPKISTHQGGLLLKDNFNGGATWALDVGTQPITCPIVVEDLNPPRQLLVEMLCEQGCSFLEIADFIRGLGLTILKGVMETHKNHAWARFAVKANRDVTRMEIFLALMQQSEPSAGSSMGLPNAGNINMPHPILQPTSVPERVI</sequence>
<dbReference type="InterPro" id="IPR043561">
    <property type="entry name" value="LHW-like"/>
</dbReference>
<gene>
    <name evidence="5" type="ORF">ZIOFF_024873</name>
</gene>
<protein>
    <recommendedName>
        <fullName evidence="4">BHLH domain-containing protein</fullName>
    </recommendedName>
</protein>
<proteinExistence type="predicted"/>
<dbReference type="PANTHER" id="PTHR46196">
    <property type="entry name" value="TRANSCRIPTION FACTOR BHLH155-LIKE ISOFORM X1-RELATED"/>
    <property type="match status" value="1"/>
</dbReference>
<dbReference type="OrthoDB" id="1883654at2759"/>
<dbReference type="Pfam" id="PF14215">
    <property type="entry name" value="bHLH-MYC_N"/>
    <property type="match status" value="1"/>
</dbReference>
<evidence type="ECO:0000256" key="1">
    <source>
        <dbReference type="ARBA" id="ARBA00023015"/>
    </source>
</evidence>
<keyword evidence="6" id="KW-1185">Reference proteome</keyword>
<keyword evidence="1" id="KW-0805">Transcription regulation</keyword>
<accession>A0A8J5GUZ9</accession>
<dbReference type="Pfam" id="PF23176">
    <property type="entry name" value="bHLH_LHW"/>
    <property type="match status" value="1"/>
</dbReference>
<comment type="caution">
    <text evidence="5">The sequence shown here is derived from an EMBL/GenBank/DDBJ whole genome shotgun (WGS) entry which is preliminary data.</text>
</comment>
<dbReference type="EMBL" id="JACMSC010000007">
    <property type="protein sequence ID" value="KAG6514510.1"/>
    <property type="molecule type" value="Genomic_DNA"/>
</dbReference>
<feature type="compositionally biased region" description="Basic and acidic residues" evidence="3">
    <location>
        <begin position="703"/>
        <end position="715"/>
    </location>
</feature>
<reference evidence="5 6" key="1">
    <citation type="submission" date="2020-08" db="EMBL/GenBank/DDBJ databases">
        <title>Plant Genome Project.</title>
        <authorList>
            <person name="Zhang R.-G."/>
        </authorList>
    </citation>
    <scope>NUCLEOTIDE SEQUENCE [LARGE SCALE GENOMIC DNA]</scope>
    <source>
        <tissue evidence="5">Rhizome</tissue>
    </source>
</reference>
<organism evidence="5 6">
    <name type="scientific">Zingiber officinale</name>
    <name type="common">Ginger</name>
    <name type="synonym">Amomum zingiber</name>
    <dbReference type="NCBI Taxonomy" id="94328"/>
    <lineage>
        <taxon>Eukaryota</taxon>
        <taxon>Viridiplantae</taxon>
        <taxon>Streptophyta</taxon>
        <taxon>Embryophyta</taxon>
        <taxon>Tracheophyta</taxon>
        <taxon>Spermatophyta</taxon>
        <taxon>Magnoliopsida</taxon>
        <taxon>Liliopsida</taxon>
        <taxon>Zingiberales</taxon>
        <taxon>Zingiberaceae</taxon>
        <taxon>Zingiber</taxon>
    </lineage>
</organism>
<dbReference type="Proteomes" id="UP000734854">
    <property type="component" value="Unassembled WGS sequence"/>
</dbReference>
<feature type="domain" description="BHLH" evidence="4">
    <location>
        <begin position="702"/>
        <end position="751"/>
    </location>
</feature>
<dbReference type="InterPro" id="IPR025610">
    <property type="entry name" value="MYC/MYB_N"/>
</dbReference>